<evidence type="ECO:0008006" key="3">
    <source>
        <dbReference type="Google" id="ProtNLM"/>
    </source>
</evidence>
<dbReference type="InterPro" id="IPR025329">
    <property type="entry name" value="DUF4235"/>
</dbReference>
<comment type="caution">
    <text evidence="1">The sequence shown here is derived from an EMBL/GenBank/DDBJ whole genome shotgun (WGS) entry which is preliminary data.</text>
</comment>
<accession>A0A2M9H6U2</accession>
<evidence type="ECO:0000313" key="1">
    <source>
        <dbReference type="EMBL" id="PJM72507.1"/>
    </source>
</evidence>
<reference evidence="1 2" key="1">
    <citation type="submission" date="2017-10" db="EMBL/GenBank/DDBJ databases">
        <title>Draft genome sequences of strains TRE 1, TRE 9, TRE H and TRI 7, isolated from tamarins, belonging to four potential novel Bifidobacterium species.</title>
        <authorList>
            <person name="Mattarelli P."/>
            <person name="Modesto M."/>
            <person name="Puglisi E."/>
            <person name="Morelli L."/>
            <person name="Spezio C."/>
            <person name="Bonetti A."/>
            <person name="Sandri C."/>
        </authorList>
    </citation>
    <scope>NUCLEOTIDE SEQUENCE [LARGE SCALE GENOMIC DNA]</scope>
    <source>
        <strain evidence="2">TRE1</strain>
    </source>
</reference>
<gene>
    <name evidence="1" type="ORF">CS006_10325</name>
</gene>
<dbReference type="Pfam" id="PF14019">
    <property type="entry name" value="DUF4235"/>
    <property type="match status" value="1"/>
</dbReference>
<proteinExistence type="predicted"/>
<dbReference type="EMBL" id="PEBI01000005">
    <property type="protein sequence ID" value="PJM72507.1"/>
    <property type="molecule type" value="Genomic_DNA"/>
</dbReference>
<keyword evidence="2" id="KW-1185">Reference proteome</keyword>
<organism evidence="1 2">
    <name type="scientific">Bifidobacterium primatium</name>
    <dbReference type="NCBI Taxonomy" id="2045438"/>
    <lineage>
        <taxon>Bacteria</taxon>
        <taxon>Bacillati</taxon>
        <taxon>Actinomycetota</taxon>
        <taxon>Actinomycetes</taxon>
        <taxon>Bifidobacteriales</taxon>
        <taxon>Bifidobacteriaceae</taxon>
        <taxon>Bifidobacterium</taxon>
    </lineage>
</organism>
<dbReference type="OrthoDB" id="3240197at2"/>
<dbReference type="Proteomes" id="UP000229095">
    <property type="component" value="Unassembled WGS sequence"/>
</dbReference>
<dbReference type="AlphaFoldDB" id="A0A2M9H6U2"/>
<sequence length="138" mass="15166">MFSRPDRPTNWNHGIMVFMTDSREDALSPTARDIVEGIDAFNEKVTDMRTKFEADPDDAIDKMMKVVFPAAAGFVASKALELMWNHGTPKHAPKIGVVRGMVNSAVFAGLSAAVGAMVSQASEHGSQALVNRRHRRNR</sequence>
<evidence type="ECO:0000313" key="2">
    <source>
        <dbReference type="Proteomes" id="UP000229095"/>
    </source>
</evidence>
<name>A0A2M9H6U2_9BIFI</name>
<protein>
    <recommendedName>
        <fullName evidence="3">DUF4235 domain-containing protein</fullName>
    </recommendedName>
</protein>